<dbReference type="PANTHER" id="PTHR23292">
    <property type="entry name" value="LIPOPOLYSACCHARIDE-INDUCED TUMOR NECROSIS FACTOR-ALPHA FACTOR"/>
    <property type="match status" value="1"/>
</dbReference>
<evidence type="ECO:0000256" key="2">
    <source>
        <dbReference type="ARBA" id="ARBA00004481"/>
    </source>
</evidence>
<dbReference type="Pfam" id="PF10601">
    <property type="entry name" value="zf-LITAF-like"/>
    <property type="match status" value="1"/>
</dbReference>
<evidence type="ECO:0000256" key="3">
    <source>
        <dbReference type="ARBA" id="ARBA00004630"/>
    </source>
</evidence>
<dbReference type="InterPro" id="IPR037519">
    <property type="entry name" value="LITAF_fam"/>
</dbReference>
<dbReference type="GO" id="GO:0031902">
    <property type="term" value="C:late endosome membrane"/>
    <property type="evidence" value="ECO:0007669"/>
    <property type="project" value="UniProtKB-SubCell"/>
</dbReference>
<dbReference type="AlphaFoldDB" id="A0A8S1E9T4"/>
<dbReference type="OrthoDB" id="5852176at2759"/>
<dbReference type="GO" id="GO:0005765">
    <property type="term" value="C:lysosomal membrane"/>
    <property type="evidence" value="ECO:0007669"/>
    <property type="project" value="UniProtKB-SubCell"/>
</dbReference>
<dbReference type="PANTHER" id="PTHR23292:SF6">
    <property type="entry name" value="FI16602P1-RELATED"/>
    <property type="match status" value="1"/>
</dbReference>
<dbReference type="PROSITE" id="PS51837">
    <property type="entry name" value="LITAF"/>
    <property type="match status" value="1"/>
</dbReference>
<organism evidence="10 11">
    <name type="scientific">Caenorhabditis bovis</name>
    <dbReference type="NCBI Taxonomy" id="2654633"/>
    <lineage>
        <taxon>Eukaryota</taxon>
        <taxon>Metazoa</taxon>
        <taxon>Ecdysozoa</taxon>
        <taxon>Nematoda</taxon>
        <taxon>Chromadorea</taxon>
        <taxon>Rhabditida</taxon>
        <taxon>Rhabditina</taxon>
        <taxon>Rhabditomorpha</taxon>
        <taxon>Rhabditoidea</taxon>
        <taxon>Rhabditidae</taxon>
        <taxon>Peloderinae</taxon>
        <taxon>Caenorhabditis</taxon>
    </lineage>
</organism>
<keyword evidence="6" id="KW-0862">Zinc</keyword>
<accession>A0A8S1E9T4</accession>
<evidence type="ECO:0000256" key="5">
    <source>
        <dbReference type="ARBA" id="ARBA00022723"/>
    </source>
</evidence>
<evidence type="ECO:0000313" key="10">
    <source>
        <dbReference type="EMBL" id="CAB3400556.1"/>
    </source>
</evidence>
<dbReference type="Proteomes" id="UP000494206">
    <property type="component" value="Unassembled WGS sequence"/>
</dbReference>
<evidence type="ECO:0000256" key="8">
    <source>
        <dbReference type="SAM" id="Phobius"/>
    </source>
</evidence>
<dbReference type="EMBL" id="CADEPM010000002">
    <property type="protein sequence ID" value="CAB3400556.1"/>
    <property type="molecule type" value="Genomic_DNA"/>
</dbReference>
<sequence length="122" mass="13724">MEPSPPAYEQATLYPSVPPQNDIFNPPYNPSFQSAGQPPISQNYYPLAPSQTTATTTVVVQRFHVVTIVKHISDSMTFLICCAMFCFGFWICCCMPFLIDACKDVHHICPNCKHVIAVQRRL</sequence>
<reference evidence="10 11" key="1">
    <citation type="submission" date="2020-04" db="EMBL/GenBank/DDBJ databases">
        <authorList>
            <person name="Laetsch R D."/>
            <person name="Stevens L."/>
            <person name="Kumar S."/>
            <person name="Blaxter L. M."/>
        </authorList>
    </citation>
    <scope>NUCLEOTIDE SEQUENCE [LARGE SCALE GENOMIC DNA]</scope>
</reference>
<keyword evidence="11" id="KW-1185">Reference proteome</keyword>
<evidence type="ECO:0000313" key="11">
    <source>
        <dbReference type="Proteomes" id="UP000494206"/>
    </source>
</evidence>
<protein>
    <recommendedName>
        <fullName evidence="9">LITAF domain-containing protein</fullName>
    </recommendedName>
</protein>
<evidence type="ECO:0000256" key="1">
    <source>
        <dbReference type="ARBA" id="ARBA00004414"/>
    </source>
</evidence>
<keyword evidence="8" id="KW-0812">Transmembrane</keyword>
<comment type="similarity">
    <text evidence="4">Belongs to the CDIP1/LITAF family.</text>
</comment>
<dbReference type="InterPro" id="IPR006629">
    <property type="entry name" value="LITAF"/>
</dbReference>
<dbReference type="SMART" id="SM00714">
    <property type="entry name" value="LITAF"/>
    <property type="match status" value="1"/>
</dbReference>
<proteinExistence type="inferred from homology"/>
<feature type="domain" description="LITAF" evidence="9">
    <location>
        <begin position="36"/>
        <end position="121"/>
    </location>
</feature>
<feature type="transmembrane region" description="Helical" evidence="8">
    <location>
        <begin position="78"/>
        <end position="99"/>
    </location>
</feature>
<keyword evidence="5" id="KW-0479">Metal-binding</keyword>
<keyword evidence="7 8" id="KW-0472">Membrane</keyword>
<evidence type="ECO:0000256" key="6">
    <source>
        <dbReference type="ARBA" id="ARBA00022833"/>
    </source>
</evidence>
<name>A0A8S1E9T4_9PELO</name>
<keyword evidence="8" id="KW-1133">Transmembrane helix</keyword>
<comment type="subcellular location">
    <subcellularLocation>
        <location evidence="2">Endosome membrane</location>
        <topology evidence="2">Peripheral membrane protein</topology>
    </subcellularLocation>
    <subcellularLocation>
        <location evidence="1">Late endosome membrane</location>
    </subcellularLocation>
    <subcellularLocation>
        <location evidence="3">Lysosome membrane</location>
        <topology evidence="3">Peripheral membrane protein</topology>
        <orientation evidence="3">Cytoplasmic side</orientation>
    </subcellularLocation>
</comment>
<dbReference type="GO" id="GO:0008270">
    <property type="term" value="F:zinc ion binding"/>
    <property type="evidence" value="ECO:0007669"/>
    <property type="project" value="TreeGrafter"/>
</dbReference>
<evidence type="ECO:0000256" key="4">
    <source>
        <dbReference type="ARBA" id="ARBA00005975"/>
    </source>
</evidence>
<evidence type="ECO:0000256" key="7">
    <source>
        <dbReference type="ARBA" id="ARBA00023136"/>
    </source>
</evidence>
<gene>
    <name evidence="10" type="ORF">CBOVIS_LOCUS3468</name>
</gene>
<comment type="caution">
    <text evidence="10">The sequence shown here is derived from an EMBL/GenBank/DDBJ whole genome shotgun (WGS) entry which is preliminary data.</text>
</comment>
<evidence type="ECO:0000259" key="9">
    <source>
        <dbReference type="PROSITE" id="PS51837"/>
    </source>
</evidence>